<dbReference type="KEGG" id="vvy:VV0075"/>
<gene>
    <name evidence="3" type="ordered locus">VV0075</name>
</gene>
<dbReference type="InterPro" id="IPR014729">
    <property type="entry name" value="Rossmann-like_a/b/a_fold"/>
</dbReference>
<dbReference type="PANTHER" id="PTHR46268">
    <property type="entry name" value="STRESS RESPONSE PROTEIN NHAX"/>
    <property type="match status" value="1"/>
</dbReference>
<dbReference type="CDD" id="cd23657">
    <property type="entry name" value="USP-A-like"/>
    <property type="match status" value="1"/>
</dbReference>
<feature type="domain" description="UspA" evidence="2">
    <location>
        <begin position="38"/>
        <end position="173"/>
    </location>
</feature>
<dbReference type="STRING" id="672.VV93_v1c00660"/>
<comment type="similarity">
    <text evidence="1">Belongs to the universal stress protein A family.</text>
</comment>
<dbReference type="Gene3D" id="3.40.50.620">
    <property type="entry name" value="HUPs"/>
    <property type="match status" value="1"/>
</dbReference>
<dbReference type="HOGENOM" id="CLU_049301_18_0_6"/>
<accession>Q7MQD4</accession>
<dbReference type="Proteomes" id="UP000002675">
    <property type="component" value="Chromosome I"/>
</dbReference>
<dbReference type="PANTHER" id="PTHR46268:SF23">
    <property type="entry name" value="UNIVERSAL STRESS PROTEIN A-RELATED"/>
    <property type="match status" value="1"/>
</dbReference>
<dbReference type="Pfam" id="PF00582">
    <property type="entry name" value="Usp"/>
    <property type="match status" value="1"/>
</dbReference>
<evidence type="ECO:0000259" key="2">
    <source>
        <dbReference type="Pfam" id="PF00582"/>
    </source>
</evidence>
<proteinExistence type="inferred from homology"/>
<dbReference type="AlphaFoldDB" id="Q7MQD4"/>
<sequence>MLHGIGSEIPLAKNSSPKCYVLTIPEGENDKGEHTMSYQHILVAVDLSDDSKLLIDKAVSLAKALEAKVSFIHIDVNYAELYTGLIDINMAEAQHQAMEASRTQLANLAEYANFPITHTLVGSGDLSNELCDTIGEYQVDLLVCGHHQDFWSKLLSSTRQLINCSPVDMLVVPLKE</sequence>
<organism evidence="3 4">
    <name type="scientific">Vibrio vulnificus (strain YJ016)</name>
    <dbReference type="NCBI Taxonomy" id="196600"/>
    <lineage>
        <taxon>Bacteria</taxon>
        <taxon>Pseudomonadati</taxon>
        <taxon>Pseudomonadota</taxon>
        <taxon>Gammaproteobacteria</taxon>
        <taxon>Vibrionales</taxon>
        <taxon>Vibrionaceae</taxon>
        <taxon>Vibrio</taxon>
    </lineage>
</organism>
<protein>
    <submittedName>
        <fullName evidence="3">Universal stress protein UspA</fullName>
    </submittedName>
</protein>
<dbReference type="InterPro" id="IPR006016">
    <property type="entry name" value="UspA"/>
</dbReference>
<dbReference type="eggNOG" id="COG0589">
    <property type="taxonomic scope" value="Bacteria"/>
</dbReference>
<name>Q7MQD4_VIBVY</name>
<evidence type="ECO:0000313" key="3">
    <source>
        <dbReference type="EMBL" id="BAC92838.1"/>
    </source>
</evidence>
<dbReference type="EMBL" id="BA000037">
    <property type="protein sequence ID" value="BAC92838.1"/>
    <property type="molecule type" value="Genomic_DNA"/>
</dbReference>
<dbReference type="SUPFAM" id="SSF52402">
    <property type="entry name" value="Adenine nucleotide alpha hydrolases-like"/>
    <property type="match status" value="1"/>
</dbReference>
<evidence type="ECO:0000313" key="4">
    <source>
        <dbReference type="Proteomes" id="UP000002675"/>
    </source>
</evidence>
<evidence type="ECO:0000256" key="1">
    <source>
        <dbReference type="ARBA" id="ARBA00008791"/>
    </source>
</evidence>
<reference evidence="3 4" key="1">
    <citation type="journal article" date="2003" name="Genome Res.">
        <title>Comparative genome analysis of Vibrio vulnificus, a marine pathogen.</title>
        <authorList>
            <person name="Chen C.Y."/>
            <person name="Wu K.M."/>
            <person name="Chang Y.C."/>
            <person name="Chang C.H."/>
            <person name="Tsai H.C."/>
            <person name="Liao T.L."/>
            <person name="Liu Y.M."/>
            <person name="Chen H.J."/>
            <person name="Shen A.B."/>
            <person name="Li J.C."/>
            <person name="Su T.L."/>
            <person name="Shao C.P."/>
            <person name="Lee C.T."/>
            <person name="Hor L.I."/>
            <person name="Tsai S.F."/>
        </authorList>
    </citation>
    <scope>NUCLEOTIDE SEQUENCE [LARGE SCALE GENOMIC DNA]</scope>
    <source>
        <strain evidence="3 4">YJ016</strain>
    </source>
</reference>